<accession>A0A1J5RCY9</accession>
<dbReference type="SUPFAM" id="SSF55781">
    <property type="entry name" value="GAF domain-like"/>
    <property type="match status" value="1"/>
</dbReference>
<gene>
    <name evidence="3" type="primary">ydaM_20</name>
    <name evidence="3" type="ORF">GALL_306170</name>
</gene>
<name>A0A1J5RCY9_9ZZZZ</name>
<dbReference type="GO" id="GO:0052621">
    <property type="term" value="F:diguanylate cyclase activity"/>
    <property type="evidence" value="ECO:0007669"/>
    <property type="project" value="UniProtKB-EC"/>
</dbReference>
<sequence length="512" mass="54158">MVPLVPDGSVREGNARLGRPVMGAIRQVLPFVLATSAVPLTALADDGVSDGRAFAAGLGMITAMLPAVVVLTVRRVPAWIEWVVLVATFAGLMFLVQGTGGVHSGGLIVLVIPVVWMALYERPRQVAGALVLEAIAAFALRRADTTAHLVRQDVRLVTVFLTVSILIAWATARLVAQLARSERAARQGHATIAAIAGAARLIRESPDPRSAACEAVMTVSGASCVLLLETDGHEHLTITATAGVPFQAVRVGLAGPSAAVLAYRTGEPVYIGDVHGDPRVSPQLVALTGARALLAQPFSHGGVVSGVVVATWPQPCPASAPEAFHTLELLVEEFGSALERADLYDALHRRATTDPLTGMANRRVWRAELPEMMTGCGVLCIALLDLDFFKTYNDTRGHLAGDAMLADLAKSWAALLRPQDLLVRWGGEEFALAVPGCDLPEALEVLERLRASVPDGQTVSAGLACWDGTETIEALMSRADAGLYRAKNNGRDRTVMAIAGDFLPGTGPRRTR</sequence>
<dbReference type="InterPro" id="IPR000160">
    <property type="entry name" value="GGDEF_dom"/>
</dbReference>
<feature type="domain" description="GGDEF" evidence="2">
    <location>
        <begin position="377"/>
        <end position="499"/>
    </location>
</feature>
<dbReference type="PANTHER" id="PTHR45138">
    <property type="entry name" value="REGULATORY COMPONENTS OF SENSORY TRANSDUCTION SYSTEM"/>
    <property type="match status" value="1"/>
</dbReference>
<dbReference type="AlphaFoldDB" id="A0A1J5RCY9"/>
<dbReference type="CDD" id="cd01949">
    <property type="entry name" value="GGDEF"/>
    <property type="match status" value="1"/>
</dbReference>
<dbReference type="PROSITE" id="PS50887">
    <property type="entry name" value="GGDEF"/>
    <property type="match status" value="1"/>
</dbReference>
<comment type="caution">
    <text evidence="3">The sequence shown here is derived from an EMBL/GenBank/DDBJ whole genome shotgun (WGS) entry which is preliminary data.</text>
</comment>
<keyword evidence="1" id="KW-1133">Transmembrane helix</keyword>
<dbReference type="GO" id="GO:1902201">
    <property type="term" value="P:negative regulation of bacterial-type flagellum-dependent cell motility"/>
    <property type="evidence" value="ECO:0007669"/>
    <property type="project" value="TreeGrafter"/>
</dbReference>
<dbReference type="Pfam" id="PF13185">
    <property type="entry name" value="GAF_2"/>
    <property type="match status" value="1"/>
</dbReference>
<dbReference type="Pfam" id="PF00990">
    <property type="entry name" value="GGDEF"/>
    <property type="match status" value="1"/>
</dbReference>
<dbReference type="InterPro" id="IPR029016">
    <property type="entry name" value="GAF-like_dom_sf"/>
</dbReference>
<keyword evidence="3" id="KW-0548">Nucleotidyltransferase</keyword>
<evidence type="ECO:0000259" key="2">
    <source>
        <dbReference type="PROSITE" id="PS50887"/>
    </source>
</evidence>
<dbReference type="NCBIfam" id="TIGR00254">
    <property type="entry name" value="GGDEF"/>
    <property type="match status" value="1"/>
</dbReference>
<proteinExistence type="predicted"/>
<dbReference type="EC" id="2.7.7.65" evidence="3"/>
<keyword evidence="1" id="KW-0812">Transmembrane</keyword>
<evidence type="ECO:0000256" key="1">
    <source>
        <dbReference type="SAM" id="Phobius"/>
    </source>
</evidence>
<dbReference type="InterPro" id="IPR043128">
    <property type="entry name" value="Rev_trsase/Diguanyl_cyclase"/>
</dbReference>
<dbReference type="Gene3D" id="3.30.70.270">
    <property type="match status" value="1"/>
</dbReference>
<feature type="transmembrane region" description="Helical" evidence="1">
    <location>
        <begin position="102"/>
        <end position="119"/>
    </location>
</feature>
<dbReference type="Gene3D" id="3.30.450.40">
    <property type="match status" value="1"/>
</dbReference>
<dbReference type="InterPro" id="IPR003018">
    <property type="entry name" value="GAF"/>
</dbReference>
<reference evidence="3" key="1">
    <citation type="submission" date="2016-10" db="EMBL/GenBank/DDBJ databases">
        <title>Sequence of Gallionella enrichment culture.</title>
        <authorList>
            <person name="Poehlein A."/>
            <person name="Muehling M."/>
            <person name="Daniel R."/>
        </authorList>
    </citation>
    <scope>NUCLEOTIDE SEQUENCE</scope>
</reference>
<dbReference type="GO" id="GO:0043709">
    <property type="term" value="P:cell adhesion involved in single-species biofilm formation"/>
    <property type="evidence" value="ECO:0007669"/>
    <property type="project" value="TreeGrafter"/>
</dbReference>
<feature type="transmembrane region" description="Helical" evidence="1">
    <location>
        <begin position="155"/>
        <end position="176"/>
    </location>
</feature>
<dbReference type="InterPro" id="IPR050469">
    <property type="entry name" value="Diguanylate_Cyclase"/>
</dbReference>
<keyword evidence="1" id="KW-0472">Membrane</keyword>
<dbReference type="InterPro" id="IPR029787">
    <property type="entry name" value="Nucleotide_cyclase"/>
</dbReference>
<feature type="transmembrane region" description="Helical" evidence="1">
    <location>
        <begin position="78"/>
        <end position="96"/>
    </location>
</feature>
<dbReference type="PANTHER" id="PTHR45138:SF9">
    <property type="entry name" value="DIGUANYLATE CYCLASE DGCM-RELATED"/>
    <property type="match status" value="1"/>
</dbReference>
<dbReference type="SMART" id="SM00267">
    <property type="entry name" value="GGDEF"/>
    <property type="match status" value="1"/>
</dbReference>
<evidence type="ECO:0000313" key="3">
    <source>
        <dbReference type="EMBL" id="OIQ87523.1"/>
    </source>
</evidence>
<feature type="transmembrane region" description="Helical" evidence="1">
    <location>
        <begin position="53"/>
        <end position="71"/>
    </location>
</feature>
<organism evidence="3">
    <name type="scientific">mine drainage metagenome</name>
    <dbReference type="NCBI Taxonomy" id="410659"/>
    <lineage>
        <taxon>unclassified sequences</taxon>
        <taxon>metagenomes</taxon>
        <taxon>ecological metagenomes</taxon>
    </lineage>
</organism>
<dbReference type="EMBL" id="MLJW01000418">
    <property type="protein sequence ID" value="OIQ87523.1"/>
    <property type="molecule type" value="Genomic_DNA"/>
</dbReference>
<protein>
    <submittedName>
        <fullName evidence="3">Putative diguanylate cyclase YdaM</fullName>
        <ecNumber evidence="3">2.7.7.65</ecNumber>
    </submittedName>
</protein>
<dbReference type="SUPFAM" id="SSF55073">
    <property type="entry name" value="Nucleotide cyclase"/>
    <property type="match status" value="1"/>
</dbReference>
<dbReference type="GO" id="GO:0005886">
    <property type="term" value="C:plasma membrane"/>
    <property type="evidence" value="ECO:0007669"/>
    <property type="project" value="TreeGrafter"/>
</dbReference>
<keyword evidence="3" id="KW-0808">Transferase</keyword>